<comment type="caution">
    <text evidence="1">The sequence shown here is derived from an EMBL/GenBank/DDBJ whole genome shotgun (WGS) entry which is preliminary data.</text>
</comment>
<gene>
    <name evidence="1" type="ORF">ECRASSUSDP1_LOCUS16038</name>
</gene>
<evidence type="ECO:0000313" key="2">
    <source>
        <dbReference type="Proteomes" id="UP001295684"/>
    </source>
</evidence>
<proteinExistence type="predicted"/>
<reference evidence="1" key="1">
    <citation type="submission" date="2023-07" db="EMBL/GenBank/DDBJ databases">
        <authorList>
            <consortium name="AG Swart"/>
            <person name="Singh M."/>
            <person name="Singh A."/>
            <person name="Seah K."/>
            <person name="Emmerich C."/>
        </authorList>
    </citation>
    <scope>NUCLEOTIDE SEQUENCE</scope>
    <source>
        <strain evidence="1">DP1</strain>
    </source>
</reference>
<dbReference type="EMBL" id="CAMPGE010016105">
    <property type="protein sequence ID" value="CAI2374681.1"/>
    <property type="molecule type" value="Genomic_DNA"/>
</dbReference>
<dbReference type="Proteomes" id="UP001295684">
    <property type="component" value="Unassembled WGS sequence"/>
</dbReference>
<protein>
    <submittedName>
        <fullName evidence="1">Uncharacterized protein</fullName>
    </submittedName>
</protein>
<sequence>MEEIVTSLLIMEGFEQDILLSINQITPRIMASSVRDLLINPMLLCTREMEVAEIAIFLILTEDFQMLPSTITRSGEHLEMDFGQADTRSGKFSKSFYGNLNHYSLDESKMKDTLTRSNLTGKPNNEGKKEAIQNAYLPFSRTRQKSSVEELMRVNHHSLDTLDDTKRNTIHSELSYGSRNRYAAPGLLKNKKNISKSQQKMYLSQEHNQAQRRSPKEVSCRSKNLMPTMKLKHLSNLPNSSMKNGNMKVKDVISKEVGSKLLKSKALSKIQLKKWKNFLKEKKRVKNNL</sequence>
<dbReference type="AlphaFoldDB" id="A0AAD1XKU9"/>
<evidence type="ECO:0000313" key="1">
    <source>
        <dbReference type="EMBL" id="CAI2374681.1"/>
    </source>
</evidence>
<keyword evidence="2" id="KW-1185">Reference proteome</keyword>
<organism evidence="1 2">
    <name type="scientific">Euplotes crassus</name>
    <dbReference type="NCBI Taxonomy" id="5936"/>
    <lineage>
        <taxon>Eukaryota</taxon>
        <taxon>Sar</taxon>
        <taxon>Alveolata</taxon>
        <taxon>Ciliophora</taxon>
        <taxon>Intramacronucleata</taxon>
        <taxon>Spirotrichea</taxon>
        <taxon>Hypotrichia</taxon>
        <taxon>Euplotida</taxon>
        <taxon>Euplotidae</taxon>
        <taxon>Moneuplotes</taxon>
    </lineage>
</organism>
<name>A0AAD1XKU9_EUPCR</name>
<accession>A0AAD1XKU9</accession>